<dbReference type="OrthoDB" id="1909332at2"/>
<reference evidence="2 3" key="1">
    <citation type="submission" date="2016-10" db="EMBL/GenBank/DDBJ databases">
        <authorList>
            <person name="de Groot N.N."/>
        </authorList>
    </citation>
    <scope>NUCLEOTIDE SEQUENCE [LARGE SCALE GENOMIC DNA]</scope>
    <source>
        <strain evidence="2 3">DSM 12272</strain>
    </source>
</reference>
<dbReference type="Proteomes" id="UP000198597">
    <property type="component" value="Unassembled WGS sequence"/>
</dbReference>
<dbReference type="EMBL" id="FNJM01000005">
    <property type="protein sequence ID" value="SDP43599.1"/>
    <property type="molecule type" value="Genomic_DNA"/>
</dbReference>
<dbReference type="RefSeq" id="WP_089969320.1">
    <property type="nucleotide sequence ID" value="NZ_CP071376.1"/>
</dbReference>
<dbReference type="Gene3D" id="3.30.460.10">
    <property type="entry name" value="Beta Polymerase, domain 2"/>
    <property type="match status" value="1"/>
</dbReference>
<dbReference type="InterPro" id="IPR002934">
    <property type="entry name" value="Polymerase_NTP_transf_dom"/>
</dbReference>
<feature type="domain" description="Polymerase nucleotidyl transferase" evidence="1">
    <location>
        <begin position="19"/>
        <end position="92"/>
    </location>
</feature>
<dbReference type="GeneID" id="65308756"/>
<protein>
    <submittedName>
        <fullName evidence="2">Nucleotidyltransferase domain-containing protein</fullName>
    </submittedName>
</protein>
<dbReference type="CDD" id="cd05403">
    <property type="entry name" value="NT_KNTase_like"/>
    <property type="match status" value="1"/>
</dbReference>
<dbReference type="PANTHER" id="PTHR43449">
    <property type="entry name" value="NUCLEOTIDYLTRANSFERASE"/>
    <property type="match status" value="1"/>
</dbReference>
<keyword evidence="3" id="KW-1185">Reference proteome</keyword>
<dbReference type="AlphaFoldDB" id="A0A1H0SPV3"/>
<evidence type="ECO:0000313" key="3">
    <source>
        <dbReference type="Proteomes" id="UP000198597"/>
    </source>
</evidence>
<name>A0A1H0SPV3_9CLOT</name>
<dbReference type="PANTHER" id="PTHR43449:SF1">
    <property type="entry name" value="POLYMERASE BETA NUCLEOTIDYLTRANSFERASE DOMAIN-CONTAINING PROTEIN"/>
    <property type="match status" value="1"/>
</dbReference>
<sequence length="118" mass="13959">MKADVEYCLDENVRNEIIIIKDFVKSEVSEIEIFLFGSIAKGKYKKDSDIDILILIPDDKSIKELRLLRHKLEDKIDILKLSRSVDIKLYNRNRYINLANNTSFEQEIQNDLIDIRSW</sequence>
<dbReference type="SUPFAM" id="SSF81301">
    <property type="entry name" value="Nucleotidyltransferase"/>
    <property type="match status" value="1"/>
</dbReference>
<dbReference type="STRING" id="94869.SAMN04488529_105158"/>
<evidence type="ECO:0000259" key="1">
    <source>
        <dbReference type="Pfam" id="PF01909"/>
    </source>
</evidence>
<dbReference type="Pfam" id="PF01909">
    <property type="entry name" value="NTP_transf_2"/>
    <property type="match status" value="1"/>
</dbReference>
<accession>A0A1H0SPV3</accession>
<gene>
    <name evidence="2" type="ORF">SAMN04488529_105158</name>
</gene>
<keyword evidence="2" id="KW-0808">Transferase</keyword>
<proteinExistence type="predicted"/>
<dbReference type="InterPro" id="IPR043519">
    <property type="entry name" value="NT_sf"/>
</dbReference>
<evidence type="ECO:0000313" key="2">
    <source>
        <dbReference type="EMBL" id="SDP43599.1"/>
    </source>
</evidence>
<dbReference type="GO" id="GO:0016779">
    <property type="term" value="F:nucleotidyltransferase activity"/>
    <property type="evidence" value="ECO:0007669"/>
    <property type="project" value="InterPro"/>
</dbReference>
<organism evidence="2 3">
    <name type="scientific">Clostridium gasigenes</name>
    <dbReference type="NCBI Taxonomy" id="94869"/>
    <lineage>
        <taxon>Bacteria</taxon>
        <taxon>Bacillati</taxon>
        <taxon>Bacillota</taxon>
        <taxon>Clostridia</taxon>
        <taxon>Eubacteriales</taxon>
        <taxon>Clostridiaceae</taxon>
        <taxon>Clostridium</taxon>
    </lineage>
</organism>